<keyword evidence="3" id="KW-1185">Reference proteome</keyword>
<dbReference type="InterPro" id="IPR003124">
    <property type="entry name" value="WH2_dom"/>
</dbReference>
<dbReference type="EMBL" id="CAKXAJ010025575">
    <property type="protein sequence ID" value="CAH2241320.1"/>
    <property type="molecule type" value="Genomic_DNA"/>
</dbReference>
<gene>
    <name evidence="2" type="primary">jg20489</name>
    <name evidence="2" type="ORF">PAEG_LOCUS17763</name>
</gene>
<protein>
    <submittedName>
        <fullName evidence="2">Jg20489 protein</fullName>
    </submittedName>
</protein>
<feature type="domain" description="WH2" evidence="1">
    <location>
        <begin position="23"/>
        <end position="45"/>
    </location>
</feature>
<sequence>MFCLSCSKQRAQTAPASAPVGDAHASLMAAIRQAGGVGRAKLKPAADTVAENTGSIAPLYGDGEPLEQVISRAGITAPFPQSAPNLLDKTLSATSCLYRQRDEEVAVQK</sequence>
<dbReference type="Proteomes" id="UP000838756">
    <property type="component" value="Unassembled WGS sequence"/>
</dbReference>
<proteinExistence type="predicted"/>
<accession>A0A8S4RUM5</accession>
<dbReference type="OrthoDB" id="307871at2759"/>
<evidence type="ECO:0000313" key="2">
    <source>
        <dbReference type="EMBL" id="CAH2241320.1"/>
    </source>
</evidence>
<reference evidence="2" key="1">
    <citation type="submission" date="2022-03" db="EMBL/GenBank/DDBJ databases">
        <authorList>
            <person name="Lindestad O."/>
        </authorList>
    </citation>
    <scope>NUCLEOTIDE SEQUENCE</scope>
</reference>
<dbReference type="AlphaFoldDB" id="A0A8S4RUM5"/>
<organism evidence="2 3">
    <name type="scientific">Pararge aegeria aegeria</name>
    <dbReference type="NCBI Taxonomy" id="348720"/>
    <lineage>
        <taxon>Eukaryota</taxon>
        <taxon>Metazoa</taxon>
        <taxon>Ecdysozoa</taxon>
        <taxon>Arthropoda</taxon>
        <taxon>Hexapoda</taxon>
        <taxon>Insecta</taxon>
        <taxon>Pterygota</taxon>
        <taxon>Neoptera</taxon>
        <taxon>Endopterygota</taxon>
        <taxon>Lepidoptera</taxon>
        <taxon>Glossata</taxon>
        <taxon>Ditrysia</taxon>
        <taxon>Papilionoidea</taxon>
        <taxon>Nymphalidae</taxon>
        <taxon>Satyrinae</taxon>
        <taxon>Satyrini</taxon>
        <taxon>Parargina</taxon>
        <taxon>Pararge</taxon>
    </lineage>
</organism>
<evidence type="ECO:0000259" key="1">
    <source>
        <dbReference type="PROSITE" id="PS51082"/>
    </source>
</evidence>
<evidence type="ECO:0000313" key="3">
    <source>
        <dbReference type="Proteomes" id="UP000838756"/>
    </source>
</evidence>
<name>A0A8S4RUM5_9NEOP</name>
<comment type="caution">
    <text evidence="2">The sequence shown here is derived from an EMBL/GenBank/DDBJ whole genome shotgun (WGS) entry which is preliminary data.</text>
</comment>
<dbReference type="GO" id="GO:0003779">
    <property type="term" value="F:actin binding"/>
    <property type="evidence" value="ECO:0007669"/>
    <property type="project" value="InterPro"/>
</dbReference>
<dbReference type="PROSITE" id="PS51082">
    <property type="entry name" value="WH2"/>
    <property type="match status" value="1"/>
</dbReference>